<evidence type="ECO:0000313" key="2">
    <source>
        <dbReference type="Proteomes" id="UP000887043"/>
    </source>
</evidence>
<organism evidence="1 2">
    <name type="scientific">Segatella bryantii</name>
    <name type="common">Prevotella bryantii</name>
    <dbReference type="NCBI Taxonomy" id="77095"/>
    <lineage>
        <taxon>Bacteria</taxon>
        <taxon>Pseudomonadati</taxon>
        <taxon>Bacteroidota</taxon>
        <taxon>Bacteroidia</taxon>
        <taxon>Bacteroidales</taxon>
        <taxon>Prevotellaceae</taxon>
        <taxon>Segatella</taxon>
    </lineage>
</organism>
<proteinExistence type="predicted"/>
<name>A0AA37I0D8_SEGBR</name>
<evidence type="ECO:0000313" key="1">
    <source>
        <dbReference type="EMBL" id="GJG26826.1"/>
    </source>
</evidence>
<gene>
    <name evidence="1" type="ORF">PRRU23_05260</name>
</gene>
<sequence>MILSSCSHKDEAIELSRDFFASLSDSTYGKPHDFYPDYDALGIEAKSDNVDIEASDVTEKNDSFTVRCYNNYTNSEGTFKQDSVTLFITKNKDKQYYIYDSRGLIEMDKDLEWFGKVTGAFNKRLPNDQTLTKRIEQVRSMMWDKFEEVRAELATKVKIVNWSWETSYNGEANGEGRVVNNLDYCISGVRYHVNYYDRRGHFMAEDDGSIDKTLYPEEKYDFTFWSSNAKYPNAANLRLDFSDNMVFDLIKEQAYIGTEFQEYLKRQKTK</sequence>
<protein>
    <submittedName>
        <fullName evidence="1">Uncharacterized protein</fullName>
    </submittedName>
</protein>
<accession>A0AA37I0D8</accession>
<dbReference type="EMBL" id="BPTR01000001">
    <property type="protein sequence ID" value="GJG26826.1"/>
    <property type="molecule type" value="Genomic_DNA"/>
</dbReference>
<comment type="caution">
    <text evidence="1">The sequence shown here is derived from an EMBL/GenBank/DDBJ whole genome shotgun (WGS) entry which is preliminary data.</text>
</comment>
<dbReference type="RefSeq" id="WP_039870570.1">
    <property type="nucleotide sequence ID" value="NZ_BPTR01000001.1"/>
</dbReference>
<dbReference type="AlphaFoldDB" id="A0AA37I0D8"/>
<dbReference type="Proteomes" id="UP000887043">
    <property type="component" value="Unassembled WGS sequence"/>
</dbReference>
<reference evidence="1" key="1">
    <citation type="submission" date="2021-08" db="EMBL/GenBank/DDBJ databases">
        <title>Prevotella lacticifex sp. nov., isolated from rumen of cow.</title>
        <authorList>
            <person name="Shinkai T."/>
            <person name="Ikeyama N."/>
            <person name="Kumagai M."/>
            <person name="Ohmori H."/>
            <person name="Sakamoto M."/>
            <person name="Ohkuma M."/>
            <person name="Mitsumori M."/>
        </authorList>
    </citation>
    <scope>NUCLEOTIDE SEQUENCE</scope>
    <source>
        <strain evidence="1">DSM 11371</strain>
    </source>
</reference>